<keyword evidence="3" id="KW-1185">Reference proteome</keyword>
<evidence type="ECO:0000256" key="1">
    <source>
        <dbReference type="SAM" id="MobiDB-lite"/>
    </source>
</evidence>
<dbReference type="GO" id="GO:0000460">
    <property type="term" value="P:maturation of 5.8S rRNA"/>
    <property type="evidence" value="ECO:0007669"/>
    <property type="project" value="TreeGrafter"/>
</dbReference>
<dbReference type="Proteomes" id="UP001346149">
    <property type="component" value="Unassembled WGS sequence"/>
</dbReference>
<dbReference type="GO" id="GO:0090730">
    <property type="term" value="C:Las1 complex"/>
    <property type="evidence" value="ECO:0007669"/>
    <property type="project" value="InterPro"/>
</dbReference>
<feature type="region of interest" description="Disordered" evidence="1">
    <location>
        <begin position="516"/>
        <end position="545"/>
    </location>
</feature>
<dbReference type="EMBL" id="JAXQNO010000011">
    <property type="protein sequence ID" value="KAK4788483.1"/>
    <property type="molecule type" value="Genomic_DNA"/>
</dbReference>
<gene>
    <name evidence="2" type="ORF">SAY86_019802</name>
</gene>
<dbReference type="GO" id="GO:0000470">
    <property type="term" value="P:maturation of LSU-rRNA"/>
    <property type="evidence" value="ECO:0007669"/>
    <property type="project" value="TreeGrafter"/>
</dbReference>
<reference evidence="2 3" key="1">
    <citation type="journal article" date="2023" name="Hortic Res">
        <title>Pangenome of water caltrop reveals structural variations and asymmetric subgenome divergence after allopolyploidization.</title>
        <authorList>
            <person name="Zhang X."/>
            <person name="Chen Y."/>
            <person name="Wang L."/>
            <person name="Yuan Y."/>
            <person name="Fang M."/>
            <person name="Shi L."/>
            <person name="Lu R."/>
            <person name="Comes H.P."/>
            <person name="Ma Y."/>
            <person name="Chen Y."/>
            <person name="Huang G."/>
            <person name="Zhou Y."/>
            <person name="Zheng Z."/>
            <person name="Qiu Y."/>
        </authorList>
    </citation>
    <scope>NUCLEOTIDE SEQUENCE [LARGE SCALE GENOMIC DNA]</scope>
    <source>
        <strain evidence="2">F231</strain>
    </source>
</reference>
<dbReference type="AlphaFoldDB" id="A0AAN7LY58"/>
<dbReference type="PANTHER" id="PTHR15002">
    <property type="entry name" value="RIBOSOMAL BIOGENESIS PROTEIN LAS1L"/>
    <property type="match status" value="1"/>
</dbReference>
<dbReference type="InterPro" id="IPR007174">
    <property type="entry name" value="Las1"/>
</dbReference>
<dbReference type="GO" id="GO:0030687">
    <property type="term" value="C:preribosome, large subunit precursor"/>
    <property type="evidence" value="ECO:0007669"/>
    <property type="project" value="TreeGrafter"/>
</dbReference>
<evidence type="ECO:0000313" key="2">
    <source>
        <dbReference type="EMBL" id="KAK4788483.1"/>
    </source>
</evidence>
<protein>
    <recommendedName>
        <fullName evidence="4">Las1-like family protein</fullName>
    </recommendedName>
</protein>
<accession>A0AAN7LY58</accession>
<evidence type="ECO:0000313" key="3">
    <source>
        <dbReference type="Proteomes" id="UP001346149"/>
    </source>
</evidence>
<sequence length="589" mass="65679">MALEEEEAVVPSTAAADAASIGQSYNSRIVPWLSWDEWDHVRVSLFSSYPDAIEAALTRVLTWRSRGCIPPLIEVTADFLMAQRMDPFFGKNHLPDAPHSVDQIVTNLYSMAVVRLVNVVVEKKRKHKLTSIAEAAAEYSIPRMLIDIRHECSHRKLPALPLLRDAALQALDWLRSYYWDPQKNALSSPVGGMREKIDSDLRELTLRRFTVSGHRKKSRSIMNELVLQYNLNTSEVVSSLADLLLEVIPSLIENHQQECESGVIRKDSSAGWRTLINQISSMARNLLLNLLTEVLDRVETQESSIFEAGSDQWSSLGYGGEAGETDNLCSLFAWLIDTLKSGTEAHLSEIGMSRGPLILILRRILMLAPWNKQLMDSGVKLAEVIKENFFIDKVQKFQSLVSSNVDASDRIPPIESSSALFIEQEESMREASQKLSLFGLNCEDNKLVYSEDSKSATISGKWSIAKSWSSCPIGMLPPDSINLSRVPKLSCDAEGRPVTEEWNCKELNSCACKRGPESLKDSTEEDSGPRKKRPRKGSKETRDVEEVGLEVEGAAGAGWLIINGAWEQVSQDYICANSEKVAELVLNLL</sequence>
<dbReference type="Pfam" id="PF04031">
    <property type="entry name" value="Las1"/>
    <property type="match status" value="1"/>
</dbReference>
<dbReference type="PANTHER" id="PTHR15002:SF0">
    <property type="entry name" value="RIBOSOMAL BIOGENESIS PROTEIN LAS1L"/>
    <property type="match status" value="1"/>
</dbReference>
<dbReference type="GO" id="GO:0004519">
    <property type="term" value="F:endonuclease activity"/>
    <property type="evidence" value="ECO:0007669"/>
    <property type="project" value="InterPro"/>
</dbReference>
<evidence type="ECO:0008006" key="4">
    <source>
        <dbReference type="Google" id="ProtNLM"/>
    </source>
</evidence>
<proteinExistence type="predicted"/>
<comment type="caution">
    <text evidence="2">The sequence shown here is derived from an EMBL/GenBank/DDBJ whole genome shotgun (WGS) entry which is preliminary data.</text>
</comment>
<name>A0AAN7LY58_TRANT</name>
<organism evidence="2 3">
    <name type="scientific">Trapa natans</name>
    <name type="common">Water chestnut</name>
    <dbReference type="NCBI Taxonomy" id="22666"/>
    <lineage>
        <taxon>Eukaryota</taxon>
        <taxon>Viridiplantae</taxon>
        <taxon>Streptophyta</taxon>
        <taxon>Embryophyta</taxon>
        <taxon>Tracheophyta</taxon>
        <taxon>Spermatophyta</taxon>
        <taxon>Magnoliopsida</taxon>
        <taxon>eudicotyledons</taxon>
        <taxon>Gunneridae</taxon>
        <taxon>Pentapetalae</taxon>
        <taxon>rosids</taxon>
        <taxon>malvids</taxon>
        <taxon>Myrtales</taxon>
        <taxon>Lythraceae</taxon>
        <taxon>Trapa</taxon>
    </lineage>
</organism>